<feature type="region of interest" description="Disordered" evidence="1">
    <location>
        <begin position="33"/>
        <end position="105"/>
    </location>
</feature>
<dbReference type="OrthoDB" id="271111at2759"/>
<dbReference type="STRING" id="1237896.T0KUA4"/>
<reference evidence="3" key="1">
    <citation type="journal article" date="2013" name="Mol. Plant Microbe Interact.">
        <title>Global aspects of pacC regulation of pathogenicity genes in Colletotrichum gloeosporioides as revealed by transcriptome analysis.</title>
        <authorList>
            <person name="Alkan N."/>
            <person name="Meng X."/>
            <person name="Friedlander G."/>
            <person name="Reuveni E."/>
            <person name="Sukno S."/>
            <person name="Sherman A."/>
            <person name="Thon M."/>
            <person name="Fluhr R."/>
            <person name="Prusky D."/>
        </authorList>
    </citation>
    <scope>NUCLEOTIDE SEQUENCE [LARGE SCALE GENOMIC DNA]</scope>
    <source>
        <strain evidence="3">Cg-14</strain>
    </source>
</reference>
<comment type="caution">
    <text evidence="2">The sequence shown here is derived from an EMBL/GenBank/DDBJ whole genome shotgun (WGS) entry which is preliminary data.</text>
</comment>
<dbReference type="Proteomes" id="UP000015530">
    <property type="component" value="Unassembled WGS sequence"/>
</dbReference>
<sequence length="105" mass="12370">MFKRIMTMLEYNHYRLPIRRMVIEMFDKNVLRRIVFDEDSDSDDDDEDEEAEEEENGSSSGDENRTERQRSISDPSELEKDNPQPRAERSDSLSSDQTDEFAETA</sequence>
<evidence type="ECO:0000313" key="3">
    <source>
        <dbReference type="Proteomes" id="UP000015530"/>
    </source>
</evidence>
<organism evidence="2 3">
    <name type="scientific">Colletotrichum gloeosporioides (strain Cg-14)</name>
    <name type="common">Anthracnose fungus</name>
    <name type="synonym">Glomerella cingulata</name>
    <dbReference type="NCBI Taxonomy" id="1237896"/>
    <lineage>
        <taxon>Eukaryota</taxon>
        <taxon>Fungi</taxon>
        <taxon>Dikarya</taxon>
        <taxon>Ascomycota</taxon>
        <taxon>Pezizomycotina</taxon>
        <taxon>Sordariomycetes</taxon>
        <taxon>Hypocreomycetidae</taxon>
        <taxon>Glomerellales</taxon>
        <taxon>Glomerellaceae</taxon>
        <taxon>Colletotrichum</taxon>
        <taxon>Colletotrichum gloeosporioides species complex</taxon>
    </lineage>
</organism>
<dbReference type="EMBL" id="AMYD01000766">
    <property type="protein sequence ID" value="EQB56253.1"/>
    <property type="molecule type" value="Genomic_DNA"/>
</dbReference>
<protein>
    <submittedName>
        <fullName evidence="2">Uncharacterized protein</fullName>
    </submittedName>
</protein>
<feature type="compositionally biased region" description="Acidic residues" evidence="1">
    <location>
        <begin position="37"/>
        <end position="56"/>
    </location>
</feature>
<proteinExistence type="predicted"/>
<evidence type="ECO:0000313" key="2">
    <source>
        <dbReference type="EMBL" id="EQB56253.1"/>
    </source>
</evidence>
<feature type="compositionally biased region" description="Basic and acidic residues" evidence="1">
    <location>
        <begin position="62"/>
        <end position="91"/>
    </location>
</feature>
<dbReference type="HOGENOM" id="CLU_2236386_0_0_1"/>
<evidence type="ECO:0000256" key="1">
    <source>
        <dbReference type="SAM" id="MobiDB-lite"/>
    </source>
</evidence>
<accession>T0KUA4</accession>
<gene>
    <name evidence="2" type="ORF">CGLO_03753</name>
</gene>
<dbReference type="eggNOG" id="KOG3694">
    <property type="taxonomic scope" value="Eukaryota"/>
</dbReference>
<name>T0KUA4_COLGC</name>
<dbReference type="AlphaFoldDB" id="T0KUA4"/>